<dbReference type="Pfam" id="PF02785">
    <property type="entry name" value="Biotin_carb_C"/>
    <property type="match status" value="1"/>
</dbReference>
<evidence type="ECO:0000259" key="20">
    <source>
        <dbReference type="PROSITE" id="PS50975"/>
    </source>
</evidence>
<keyword evidence="15 19" id="KW-0092">Biotin</keyword>
<dbReference type="PANTHER" id="PTHR48095:SF2">
    <property type="entry name" value="BIOTIN CARBOXYLASE, CHLOROPLASTIC"/>
    <property type="match status" value="1"/>
</dbReference>
<keyword evidence="9 18" id="KW-0547">Nucleotide-binding</keyword>
<keyword evidence="7 19" id="KW-0436">Ligase</keyword>
<evidence type="ECO:0000256" key="10">
    <source>
        <dbReference type="ARBA" id="ARBA00022832"/>
    </source>
</evidence>
<evidence type="ECO:0000256" key="1">
    <source>
        <dbReference type="ARBA" id="ARBA00003761"/>
    </source>
</evidence>
<dbReference type="InterPro" id="IPR004549">
    <property type="entry name" value="Acetyl_CoA_COase_biotin_COase"/>
</dbReference>
<evidence type="ECO:0000256" key="17">
    <source>
        <dbReference type="ARBA" id="ARBA00048600"/>
    </source>
</evidence>
<reference evidence="22" key="1">
    <citation type="submission" date="2021-09" db="EMBL/GenBank/DDBJ databases">
        <title>Genomic analysis of Ralstonia spp.</title>
        <authorList>
            <person name="Aburjaile F."/>
            <person name="Ariute J.C."/>
            <person name="Pais A.K.L."/>
            <person name="Albuquerque G.M.R."/>
            <person name="Silva A.M.F."/>
            <person name="Brenig B."/>
            <person name="Azevedo V."/>
            <person name="Matiuzzi M."/>
            <person name="Ramos R."/>
            <person name="Goes-Neto A."/>
            <person name="Soares S."/>
            <person name="Iseppon A.M.B."/>
            <person name="Souza E."/>
            <person name="Gama M."/>
        </authorList>
    </citation>
    <scope>NUCLEOTIDE SEQUENCE</scope>
    <source>
        <strain evidence="22">CCRMRs91</strain>
    </source>
</reference>
<evidence type="ECO:0000313" key="23">
    <source>
        <dbReference type="Proteomes" id="UP001144050"/>
    </source>
</evidence>
<dbReference type="EMBL" id="JAIVFG010000005">
    <property type="protein sequence ID" value="MDB0569997.1"/>
    <property type="molecule type" value="Genomic_DNA"/>
</dbReference>
<dbReference type="InterPro" id="IPR011761">
    <property type="entry name" value="ATP-grasp"/>
</dbReference>
<dbReference type="PANTHER" id="PTHR48095">
    <property type="entry name" value="PYRUVATE CARBOXYLASE SUBUNIT A"/>
    <property type="match status" value="1"/>
</dbReference>
<dbReference type="Gene3D" id="3.30.470.20">
    <property type="entry name" value="ATP-grasp fold, B domain"/>
    <property type="match status" value="1"/>
</dbReference>
<dbReference type="InterPro" id="IPR011054">
    <property type="entry name" value="Rudment_hybrid_motif"/>
</dbReference>
<evidence type="ECO:0000256" key="2">
    <source>
        <dbReference type="ARBA" id="ARBA00004956"/>
    </source>
</evidence>
<dbReference type="GO" id="GO:0046872">
    <property type="term" value="F:metal ion binding"/>
    <property type="evidence" value="ECO:0007669"/>
    <property type="project" value="UniProtKB-KW"/>
</dbReference>
<dbReference type="InterPro" id="IPR005481">
    <property type="entry name" value="BC-like_N"/>
</dbReference>
<keyword evidence="12" id="KW-0460">Magnesium</keyword>
<organism evidence="22 23">
    <name type="scientific">Ralstonia solanacearum</name>
    <name type="common">Pseudomonas solanacearum</name>
    <dbReference type="NCBI Taxonomy" id="305"/>
    <lineage>
        <taxon>Bacteria</taxon>
        <taxon>Pseudomonadati</taxon>
        <taxon>Pseudomonadota</taxon>
        <taxon>Betaproteobacteria</taxon>
        <taxon>Burkholderiales</taxon>
        <taxon>Burkholderiaceae</taxon>
        <taxon>Ralstonia</taxon>
        <taxon>Ralstonia solanacearum species complex</taxon>
    </lineage>
</organism>
<dbReference type="InterPro" id="IPR005479">
    <property type="entry name" value="CPAse_ATP-bd"/>
</dbReference>
<dbReference type="RefSeq" id="WP_271656245.1">
    <property type="nucleotide sequence ID" value="NZ_JAIVFG010000005.1"/>
</dbReference>
<name>A0AAW5ZK12_RALSL</name>
<comment type="subunit">
    <text evidence="3 19">Acetyl-CoA carboxylase is a heterohexamer of biotin carboxyl carrier protein, biotin carboxylase and the two subunits of carboxyl transferase in a 2:2 complex.</text>
</comment>
<accession>A0AAW5ZK12</accession>
<dbReference type="Pfam" id="PF02786">
    <property type="entry name" value="CPSase_L_D2"/>
    <property type="match status" value="1"/>
</dbReference>
<evidence type="ECO:0000256" key="7">
    <source>
        <dbReference type="ARBA" id="ARBA00022598"/>
    </source>
</evidence>
<dbReference type="PROSITE" id="PS50979">
    <property type="entry name" value="BC"/>
    <property type="match status" value="1"/>
</dbReference>
<feature type="domain" description="Biotin carboxylation" evidence="21">
    <location>
        <begin position="1"/>
        <end position="445"/>
    </location>
</feature>
<dbReference type="GO" id="GO:0005524">
    <property type="term" value="F:ATP binding"/>
    <property type="evidence" value="ECO:0007669"/>
    <property type="project" value="UniProtKB-UniRule"/>
</dbReference>
<dbReference type="Gene3D" id="3.40.50.20">
    <property type="match status" value="1"/>
</dbReference>
<evidence type="ECO:0000256" key="18">
    <source>
        <dbReference type="PROSITE-ProRule" id="PRU00409"/>
    </source>
</evidence>
<dbReference type="SUPFAM" id="SSF56059">
    <property type="entry name" value="Glutathione synthetase ATP-binding domain-like"/>
    <property type="match status" value="1"/>
</dbReference>
<evidence type="ECO:0000256" key="4">
    <source>
        <dbReference type="ARBA" id="ARBA00013263"/>
    </source>
</evidence>
<protein>
    <recommendedName>
        <fullName evidence="5 19">Biotin carboxylase</fullName>
        <ecNumber evidence="4 19">6.3.4.14</ecNumber>
    </recommendedName>
    <alternativeName>
        <fullName evidence="16 19">Acetyl-coenzyme A carboxylase biotin carboxylase subunit A</fullName>
    </alternativeName>
</protein>
<feature type="domain" description="ATP-grasp" evidence="20">
    <location>
        <begin position="120"/>
        <end position="317"/>
    </location>
</feature>
<keyword evidence="11 18" id="KW-0067">ATP-binding</keyword>
<dbReference type="InterPro" id="IPR051602">
    <property type="entry name" value="ACC_Biotin_Carboxylase"/>
</dbReference>
<evidence type="ECO:0000256" key="15">
    <source>
        <dbReference type="ARBA" id="ARBA00023267"/>
    </source>
</evidence>
<keyword evidence="13 19" id="KW-0443">Lipid metabolism</keyword>
<dbReference type="PROSITE" id="PS00867">
    <property type="entry name" value="CPSASE_2"/>
    <property type="match status" value="1"/>
</dbReference>
<dbReference type="PROSITE" id="PS00866">
    <property type="entry name" value="CPSASE_1"/>
    <property type="match status" value="1"/>
</dbReference>
<evidence type="ECO:0000256" key="16">
    <source>
        <dbReference type="ARBA" id="ARBA00033786"/>
    </source>
</evidence>
<dbReference type="Gene3D" id="3.30.1490.20">
    <property type="entry name" value="ATP-grasp fold, A domain"/>
    <property type="match status" value="1"/>
</dbReference>
<evidence type="ECO:0000256" key="11">
    <source>
        <dbReference type="ARBA" id="ARBA00022840"/>
    </source>
</evidence>
<proteinExistence type="predicted"/>
<keyword evidence="8" id="KW-0479">Metal-binding</keyword>
<evidence type="ECO:0000256" key="9">
    <source>
        <dbReference type="ARBA" id="ARBA00022741"/>
    </source>
</evidence>
<dbReference type="GO" id="GO:0004075">
    <property type="term" value="F:biotin carboxylase activity"/>
    <property type="evidence" value="ECO:0007669"/>
    <property type="project" value="UniProtKB-EC"/>
</dbReference>
<dbReference type="InterPro" id="IPR005482">
    <property type="entry name" value="Biotin_COase_C"/>
</dbReference>
<evidence type="ECO:0000256" key="12">
    <source>
        <dbReference type="ARBA" id="ARBA00022842"/>
    </source>
</evidence>
<dbReference type="SUPFAM" id="SSF51246">
    <property type="entry name" value="Rudiment single hybrid motif"/>
    <property type="match status" value="1"/>
</dbReference>
<dbReference type="NCBIfam" id="TIGR00514">
    <property type="entry name" value="accC"/>
    <property type="match status" value="1"/>
</dbReference>
<dbReference type="GO" id="GO:0006633">
    <property type="term" value="P:fatty acid biosynthetic process"/>
    <property type="evidence" value="ECO:0007669"/>
    <property type="project" value="UniProtKB-KW"/>
</dbReference>
<evidence type="ECO:0000256" key="13">
    <source>
        <dbReference type="ARBA" id="ARBA00023098"/>
    </source>
</evidence>
<dbReference type="Pfam" id="PF00289">
    <property type="entry name" value="Biotin_carb_N"/>
    <property type="match status" value="1"/>
</dbReference>
<sequence length="455" mass="49331">MFDTVLIANRGEIALRIQRACRGLGLRTVAVYSEADRDAVYVRQADQALCIGPASPTASYLNQAALLAAARVSGAQAIHPGYGFLSENAGFVERVTDAGLTFIGPSADCIRTMGDKVSAKRAMREAGVPCVPGPDTSLPDDPAAVLAIAREIGFPVIVKAAGGGGGRGMRVVQEAAALADALTLTREEARRAFGNPEVYIEKFLTHPRHVEIQVLADRYGHAVWLGSRDCSLQRRHQKVLEEAPAPGIDPALIAEVGERCAAACRQVGYCGVGTFEFLYENGAFYFIEMNTRLQVEHPVTEMTSGIDIVQQQIRVARGEPLTLRQDDIACQGHALECRINAEHPDTFIPSPGVITGLRLPGGYGVRVDTHAGAGYRVPSHYDSMIAKLIVHGASREDALQRMQLALDELQVDGIATNVPLHREIVRDADFEKGGVDIHHLERWLRARAEPRNETH</sequence>
<dbReference type="InterPro" id="IPR013815">
    <property type="entry name" value="ATP_grasp_subdomain_1"/>
</dbReference>
<dbReference type="SUPFAM" id="SSF52440">
    <property type="entry name" value="PreATP-grasp domain"/>
    <property type="match status" value="1"/>
</dbReference>
<dbReference type="InterPro" id="IPR016185">
    <property type="entry name" value="PreATP-grasp_dom_sf"/>
</dbReference>
<dbReference type="NCBIfam" id="NF006367">
    <property type="entry name" value="PRK08591.1"/>
    <property type="match status" value="1"/>
</dbReference>
<keyword evidence="14 19" id="KW-0275">Fatty acid biosynthesis</keyword>
<dbReference type="AlphaFoldDB" id="A0AAW5ZK12"/>
<dbReference type="SMART" id="SM00878">
    <property type="entry name" value="Biotin_carb_C"/>
    <property type="match status" value="1"/>
</dbReference>
<evidence type="ECO:0000256" key="5">
    <source>
        <dbReference type="ARBA" id="ARBA00017242"/>
    </source>
</evidence>
<evidence type="ECO:0000256" key="8">
    <source>
        <dbReference type="ARBA" id="ARBA00022723"/>
    </source>
</evidence>
<dbReference type="EC" id="6.3.4.14" evidence="4 19"/>
<evidence type="ECO:0000256" key="3">
    <source>
        <dbReference type="ARBA" id="ARBA00011750"/>
    </source>
</evidence>
<keyword evidence="10 19" id="KW-0276">Fatty acid metabolism</keyword>
<evidence type="ECO:0000256" key="6">
    <source>
        <dbReference type="ARBA" id="ARBA00022516"/>
    </source>
</evidence>
<comment type="pathway">
    <text evidence="2 19">Lipid metabolism; malonyl-CoA biosynthesis; malonyl-CoA from acetyl-CoA: step 1/1.</text>
</comment>
<dbReference type="FunFam" id="3.40.50.20:FF:000010">
    <property type="entry name" value="Propionyl-CoA carboxylase subunit alpha"/>
    <property type="match status" value="1"/>
</dbReference>
<gene>
    <name evidence="22" type="primary">accC</name>
    <name evidence="22" type="ORF">LBW59_04310</name>
</gene>
<keyword evidence="6 19" id="KW-0444">Lipid biosynthesis</keyword>
<evidence type="ECO:0000259" key="21">
    <source>
        <dbReference type="PROSITE" id="PS50979"/>
    </source>
</evidence>
<dbReference type="Proteomes" id="UP001144050">
    <property type="component" value="Unassembled WGS sequence"/>
</dbReference>
<dbReference type="InterPro" id="IPR011764">
    <property type="entry name" value="Biotin_carboxylation_dom"/>
</dbReference>
<evidence type="ECO:0000256" key="19">
    <source>
        <dbReference type="RuleBase" id="RU365063"/>
    </source>
</evidence>
<comment type="catalytic activity">
    <reaction evidence="17 19">
        <text>N(6)-biotinyl-L-lysyl-[protein] + hydrogencarbonate + ATP = N(6)-carboxybiotinyl-L-lysyl-[protein] + ADP + phosphate + H(+)</text>
        <dbReference type="Rhea" id="RHEA:13501"/>
        <dbReference type="Rhea" id="RHEA-COMP:10505"/>
        <dbReference type="Rhea" id="RHEA-COMP:10506"/>
        <dbReference type="ChEBI" id="CHEBI:15378"/>
        <dbReference type="ChEBI" id="CHEBI:17544"/>
        <dbReference type="ChEBI" id="CHEBI:30616"/>
        <dbReference type="ChEBI" id="CHEBI:43474"/>
        <dbReference type="ChEBI" id="CHEBI:83144"/>
        <dbReference type="ChEBI" id="CHEBI:83145"/>
        <dbReference type="ChEBI" id="CHEBI:456216"/>
        <dbReference type="EC" id="6.3.4.14"/>
    </reaction>
</comment>
<dbReference type="PROSITE" id="PS50975">
    <property type="entry name" value="ATP_GRASP"/>
    <property type="match status" value="1"/>
</dbReference>
<comment type="caution">
    <text evidence="22">The sequence shown here is derived from an EMBL/GenBank/DDBJ whole genome shotgun (WGS) entry which is preliminary data.</text>
</comment>
<evidence type="ECO:0000313" key="22">
    <source>
        <dbReference type="EMBL" id="MDB0569997.1"/>
    </source>
</evidence>
<evidence type="ECO:0000256" key="14">
    <source>
        <dbReference type="ARBA" id="ARBA00023160"/>
    </source>
</evidence>
<comment type="function">
    <text evidence="1 19">This protein is a component of the acetyl coenzyme A carboxylase complex; first, biotin carboxylase catalyzes the carboxylation of the carrier protein and then the transcarboxylase transfers the carboxyl group to form malonyl-CoA.</text>
</comment>